<evidence type="ECO:0000256" key="4">
    <source>
        <dbReference type="ARBA" id="ARBA00022622"/>
    </source>
</evidence>
<evidence type="ECO:0000256" key="7">
    <source>
        <dbReference type="ARBA" id="ARBA00023136"/>
    </source>
</evidence>
<evidence type="ECO:0000256" key="10">
    <source>
        <dbReference type="SAM" id="Phobius"/>
    </source>
</evidence>
<dbReference type="Proteomes" id="UP000327439">
    <property type="component" value="Chromosome D10"/>
</dbReference>
<keyword evidence="4" id="KW-0336">GPI-anchor</keyword>
<keyword evidence="10" id="KW-0812">Transmembrane</keyword>
<evidence type="ECO:0000313" key="13">
    <source>
        <dbReference type="EMBL" id="KAB2007762.1"/>
    </source>
</evidence>
<evidence type="ECO:0000256" key="2">
    <source>
        <dbReference type="ARBA" id="ARBA00007843"/>
    </source>
</evidence>
<dbReference type="SUPFAM" id="SSF82153">
    <property type="entry name" value="FAS1 domain"/>
    <property type="match status" value="1"/>
</dbReference>
<dbReference type="InterPro" id="IPR033254">
    <property type="entry name" value="Plant_FLA"/>
</dbReference>
<keyword evidence="7 10" id="KW-0472">Membrane</keyword>
<dbReference type="InterPro" id="IPR000782">
    <property type="entry name" value="FAS1_domain"/>
</dbReference>
<feature type="compositionally biased region" description="Low complexity" evidence="9">
    <location>
        <begin position="215"/>
        <end position="225"/>
    </location>
</feature>
<sequence length="344" mass="36562">MSTSPVITLLFSLFFVLLSPTYAFNITEILKPYKDFNLYNYQLSSTGLASEINNLQIVTVLVVADYDLFAFRHLPGDDVRRILGFHVIFGYYDPTRLKSLRSRITLTTLYSGATLTANRESNGEVTFRSTTSSSKLDATFVRTVELQPRSIAVLQVSPYIKTSGDLPSTPPSPSPPPPPPPPPPPQQSPTSLPTTASPPRKALAPPPTSQEKKSPTPTSSPNKSSNIATTSPPTKESNNTAPAASKTKPNSVSSGPPPEENPTTPPPKALSPRKALAPAPSDEDESPVASPPKPSSSTPSPSPAADVPAPAPDQKSSATPMASGNYLASILMISTAAWLFFPMI</sequence>
<comment type="similarity">
    <text evidence="2">Belongs to the fasciclin-like AGP family.</text>
</comment>
<evidence type="ECO:0000256" key="6">
    <source>
        <dbReference type="ARBA" id="ARBA00022974"/>
    </source>
</evidence>
<feature type="transmembrane region" description="Helical" evidence="10">
    <location>
        <begin position="324"/>
        <end position="341"/>
    </location>
</feature>
<feature type="region of interest" description="Disordered" evidence="9">
    <location>
        <begin position="161"/>
        <end position="321"/>
    </location>
</feature>
<dbReference type="PROSITE" id="PS50213">
    <property type="entry name" value="FAS1"/>
    <property type="match status" value="1"/>
</dbReference>
<keyword evidence="6" id="KW-0654">Proteoglycan</keyword>
<evidence type="ECO:0000313" key="14">
    <source>
        <dbReference type="Proteomes" id="UP000327439"/>
    </source>
</evidence>
<reference evidence="14" key="1">
    <citation type="journal article" date="2020" name="Nat. Genet.">
        <title>Genomic diversifications of five Gossypium allopolyploid species and their impact on cotton improvement.</title>
        <authorList>
            <person name="Chen Z.J."/>
            <person name="Sreedasyam A."/>
            <person name="Ando A."/>
            <person name="Song Q."/>
            <person name="De Santiago L.M."/>
            <person name="Hulse-Kemp A.M."/>
            <person name="Ding M."/>
            <person name="Ye W."/>
            <person name="Kirkbride R.C."/>
            <person name="Jenkins J."/>
            <person name="Plott C."/>
            <person name="Lovell J."/>
            <person name="Lin Y.M."/>
            <person name="Vaughn R."/>
            <person name="Liu B."/>
            <person name="Simpson S."/>
            <person name="Scheffler B.E."/>
            <person name="Wen L."/>
            <person name="Saski C.A."/>
            <person name="Grover C.E."/>
            <person name="Hu G."/>
            <person name="Conover J.L."/>
            <person name="Carlson J.W."/>
            <person name="Shu S."/>
            <person name="Boston L.B."/>
            <person name="Williams M."/>
            <person name="Peterson D.G."/>
            <person name="McGee K."/>
            <person name="Jones D.C."/>
            <person name="Wendel J.F."/>
            <person name="Stelly D.M."/>
            <person name="Grimwood J."/>
            <person name="Schmutz J."/>
        </authorList>
    </citation>
    <scope>NUCLEOTIDE SEQUENCE [LARGE SCALE GENOMIC DNA]</scope>
    <source>
        <strain evidence="14">cv. 3-79</strain>
    </source>
</reference>
<feature type="compositionally biased region" description="Low complexity" evidence="9">
    <location>
        <begin position="295"/>
        <end position="308"/>
    </location>
</feature>
<organism evidence="13 14">
    <name type="scientific">Gossypium barbadense</name>
    <name type="common">Sea Island cotton</name>
    <name type="synonym">Hibiscus barbadensis</name>
    <dbReference type="NCBI Taxonomy" id="3634"/>
    <lineage>
        <taxon>Eukaryota</taxon>
        <taxon>Viridiplantae</taxon>
        <taxon>Streptophyta</taxon>
        <taxon>Embryophyta</taxon>
        <taxon>Tracheophyta</taxon>
        <taxon>Spermatophyta</taxon>
        <taxon>Magnoliopsida</taxon>
        <taxon>eudicotyledons</taxon>
        <taxon>Gunneridae</taxon>
        <taxon>Pentapetalae</taxon>
        <taxon>rosids</taxon>
        <taxon>malvids</taxon>
        <taxon>Malvales</taxon>
        <taxon>Malvaceae</taxon>
        <taxon>Malvoideae</taxon>
        <taxon>Gossypium</taxon>
    </lineage>
</organism>
<dbReference type="OrthoDB" id="999566at2759"/>
<accession>A0A5J5PMV7</accession>
<feature type="chain" id="PRO_5023871636" description="FAS1 domain-containing protein" evidence="11">
    <location>
        <begin position="24"/>
        <end position="344"/>
    </location>
</feature>
<evidence type="ECO:0000256" key="11">
    <source>
        <dbReference type="SAM" id="SignalP"/>
    </source>
</evidence>
<keyword evidence="5 11" id="KW-0732">Signal</keyword>
<protein>
    <recommendedName>
        <fullName evidence="12">FAS1 domain-containing protein</fullName>
    </recommendedName>
</protein>
<name>A0A5J5PMV7_GOSBA</name>
<dbReference type="GO" id="GO:0005886">
    <property type="term" value="C:plasma membrane"/>
    <property type="evidence" value="ECO:0007669"/>
    <property type="project" value="UniProtKB-SubCell"/>
</dbReference>
<keyword evidence="8" id="KW-0449">Lipoprotein</keyword>
<dbReference type="InterPro" id="IPR036378">
    <property type="entry name" value="FAS1_dom_sf"/>
</dbReference>
<feature type="compositionally biased region" description="Pro residues" evidence="9">
    <location>
        <begin position="168"/>
        <end position="187"/>
    </location>
</feature>
<feature type="signal peptide" evidence="11">
    <location>
        <begin position="1"/>
        <end position="23"/>
    </location>
</feature>
<evidence type="ECO:0000256" key="1">
    <source>
        <dbReference type="ARBA" id="ARBA00004609"/>
    </source>
</evidence>
<evidence type="ECO:0000256" key="5">
    <source>
        <dbReference type="ARBA" id="ARBA00022729"/>
    </source>
</evidence>
<evidence type="ECO:0000259" key="12">
    <source>
        <dbReference type="PROSITE" id="PS50213"/>
    </source>
</evidence>
<keyword evidence="14" id="KW-1185">Reference proteome</keyword>
<dbReference type="GO" id="GO:0098552">
    <property type="term" value="C:side of membrane"/>
    <property type="evidence" value="ECO:0007669"/>
    <property type="project" value="UniProtKB-KW"/>
</dbReference>
<dbReference type="PANTHER" id="PTHR32382">
    <property type="entry name" value="FASCICLIN-LIKE ARABINOGALACTAN PROTEIN"/>
    <property type="match status" value="1"/>
</dbReference>
<dbReference type="EMBL" id="CM018224">
    <property type="protein sequence ID" value="KAB2007762.1"/>
    <property type="molecule type" value="Genomic_DNA"/>
</dbReference>
<keyword evidence="3" id="KW-1003">Cell membrane</keyword>
<dbReference type="AlphaFoldDB" id="A0A5J5PMV7"/>
<evidence type="ECO:0000256" key="8">
    <source>
        <dbReference type="ARBA" id="ARBA00023288"/>
    </source>
</evidence>
<dbReference type="Gene3D" id="2.30.180.10">
    <property type="entry name" value="FAS1 domain"/>
    <property type="match status" value="1"/>
</dbReference>
<keyword evidence="10" id="KW-1133">Transmembrane helix</keyword>
<proteinExistence type="inferred from homology"/>
<feature type="compositionally biased region" description="Polar residues" evidence="9">
    <location>
        <begin position="226"/>
        <end position="254"/>
    </location>
</feature>
<evidence type="ECO:0000256" key="9">
    <source>
        <dbReference type="SAM" id="MobiDB-lite"/>
    </source>
</evidence>
<gene>
    <name evidence="13" type="ORF">ES319_D10G052800v1</name>
</gene>
<comment type="subcellular location">
    <subcellularLocation>
        <location evidence="1">Cell membrane</location>
        <topology evidence="1">Lipid-anchor</topology>
        <topology evidence="1">GPI-anchor</topology>
    </subcellularLocation>
</comment>
<feature type="domain" description="FAS1" evidence="12">
    <location>
        <begin position="23"/>
        <end position="160"/>
    </location>
</feature>
<keyword evidence="6" id="KW-0325">Glycoprotein</keyword>
<feature type="compositionally biased region" description="Low complexity" evidence="9">
    <location>
        <begin position="188"/>
        <end position="199"/>
    </location>
</feature>
<feature type="compositionally biased region" description="Pro residues" evidence="9">
    <location>
        <begin position="255"/>
        <end position="269"/>
    </location>
</feature>
<evidence type="ECO:0000256" key="3">
    <source>
        <dbReference type="ARBA" id="ARBA00022475"/>
    </source>
</evidence>
<dbReference type="PANTHER" id="PTHR32382:SF87">
    <property type="entry name" value="FASCICLIN-LIKE ARABINOGALACTAN PROTEIN 14"/>
    <property type="match status" value="1"/>
</dbReference>